<name>A0A448X5C5_9PLAT</name>
<protein>
    <submittedName>
        <fullName evidence="1">Uncharacterized protein</fullName>
    </submittedName>
</protein>
<evidence type="ECO:0000313" key="2">
    <source>
        <dbReference type="Proteomes" id="UP000784294"/>
    </source>
</evidence>
<organism evidence="1 2">
    <name type="scientific">Protopolystoma xenopodis</name>
    <dbReference type="NCBI Taxonomy" id="117903"/>
    <lineage>
        <taxon>Eukaryota</taxon>
        <taxon>Metazoa</taxon>
        <taxon>Spiralia</taxon>
        <taxon>Lophotrochozoa</taxon>
        <taxon>Platyhelminthes</taxon>
        <taxon>Monogenea</taxon>
        <taxon>Polyopisthocotylea</taxon>
        <taxon>Polystomatidea</taxon>
        <taxon>Polystomatidae</taxon>
        <taxon>Protopolystoma</taxon>
    </lineage>
</organism>
<keyword evidence="2" id="KW-1185">Reference proteome</keyword>
<accession>A0A448X5C5</accession>
<proteinExistence type="predicted"/>
<dbReference type="Proteomes" id="UP000784294">
    <property type="component" value="Unassembled WGS sequence"/>
</dbReference>
<comment type="caution">
    <text evidence="1">The sequence shown here is derived from an EMBL/GenBank/DDBJ whole genome shotgun (WGS) entry which is preliminary data.</text>
</comment>
<dbReference type="EMBL" id="CAAALY010095466">
    <property type="protein sequence ID" value="VEL28493.1"/>
    <property type="molecule type" value="Genomic_DNA"/>
</dbReference>
<gene>
    <name evidence="1" type="ORF">PXEA_LOCUS21933</name>
</gene>
<sequence length="113" mass="12490">MDVMQRITLSSLATRRQGHSANNSALPSPLTPLGRSHRIKLTSTSSATSSESNILRRLDEAGLSTQGQAVRLFGDLSPVMGFNSAFSSLGEMEYRAFYLLVSRYLIVFYLLFL</sequence>
<evidence type="ECO:0000313" key="1">
    <source>
        <dbReference type="EMBL" id="VEL28493.1"/>
    </source>
</evidence>
<dbReference type="AlphaFoldDB" id="A0A448X5C5"/>
<reference evidence="1" key="1">
    <citation type="submission" date="2018-11" db="EMBL/GenBank/DDBJ databases">
        <authorList>
            <consortium name="Pathogen Informatics"/>
        </authorList>
    </citation>
    <scope>NUCLEOTIDE SEQUENCE</scope>
</reference>